<comment type="catalytic activity">
    <reaction evidence="7 9">
        <text>ATP + H2O = ADP + phosphate + H(+)</text>
        <dbReference type="Rhea" id="RHEA:13065"/>
        <dbReference type="ChEBI" id="CHEBI:15377"/>
        <dbReference type="ChEBI" id="CHEBI:15378"/>
        <dbReference type="ChEBI" id="CHEBI:30616"/>
        <dbReference type="ChEBI" id="CHEBI:43474"/>
        <dbReference type="ChEBI" id="CHEBI:456216"/>
        <dbReference type="EC" id="3.6.4.13"/>
    </reaction>
</comment>
<comment type="similarity">
    <text evidence="6">Belongs to the DEAD box helicase family. DDX55/SPB4 subfamily.</text>
</comment>
<evidence type="ECO:0000259" key="11">
    <source>
        <dbReference type="PROSITE" id="PS51192"/>
    </source>
</evidence>
<dbReference type="Pfam" id="PF13959">
    <property type="entry name" value="CTE_SPB4"/>
    <property type="match status" value="1"/>
</dbReference>
<feature type="domain" description="Helicase C-terminal" evidence="12">
    <location>
        <begin position="250"/>
        <end position="404"/>
    </location>
</feature>
<dbReference type="FunFam" id="3.40.50.300:FF:000877">
    <property type="entry name" value="RNA helicase"/>
    <property type="match status" value="1"/>
</dbReference>
<comment type="function">
    <text evidence="9">RNA helicase.</text>
</comment>
<dbReference type="CDD" id="cd17960">
    <property type="entry name" value="DEADc_DDX55"/>
    <property type="match status" value="1"/>
</dbReference>
<proteinExistence type="evidence at transcript level"/>
<reference evidence="13" key="1">
    <citation type="submission" date="2017-11" db="EMBL/GenBank/DDBJ databases">
        <title>The sensing device of the deep-sea amphipod.</title>
        <authorList>
            <person name="Kobayashi H."/>
            <person name="Nagahama T."/>
            <person name="Arai W."/>
            <person name="Sasagawa Y."/>
            <person name="Umeda M."/>
            <person name="Hayashi T."/>
            <person name="Nikaido I."/>
            <person name="Watanabe H."/>
            <person name="Oguri K."/>
            <person name="Kitazato H."/>
            <person name="Fujioka K."/>
            <person name="Kido Y."/>
            <person name="Takami H."/>
        </authorList>
    </citation>
    <scope>NUCLEOTIDE SEQUENCE</scope>
    <source>
        <tissue evidence="13">Whole body</tissue>
    </source>
</reference>
<keyword evidence="2 8" id="KW-0378">Hydrolase</keyword>
<dbReference type="GO" id="GO:0003724">
    <property type="term" value="F:RNA helicase activity"/>
    <property type="evidence" value="ECO:0007669"/>
    <property type="project" value="UniProtKB-EC"/>
</dbReference>
<dbReference type="Pfam" id="PF00270">
    <property type="entry name" value="DEAD"/>
    <property type="match status" value="1"/>
</dbReference>
<organism evidence="13">
    <name type="scientific">Hirondellea gigas</name>
    <dbReference type="NCBI Taxonomy" id="1518452"/>
    <lineage>
        <taxon>Eukaryota</taxon>
        <taxon>Metazoa</taxon>
        <taxon>Ecdysozoa</taxon>
        <taxon>Arthropoda</taxon>
        <taxon>Crustacea</taxon>
        <taxon>Multicrustacea</taxon>
        <taxon>Malacostraca</taxon>
        <taxon>Eumalacostraca</taxon>
        <taxon>Peracarida</taxon>
        <taxon>Amphipoda</taxon>
        <taxon>Amphilochidea</taxon>
        <taxon>Lysianassida</taxon>
        <taxon>Lysianassidira</taxon>
        <taxon>Lysianassoidea</taxon>
        <taxon>Lysianassidae</taxon>
        <taxon>Hirondellea</taxon>
    </lineage>
</organism>
<dbReference type="InterPro" id="IPR011545">
    <property type="entry name" value="DEAD/DEAH_box_helicase_dom"/>
</dbReference>
<protein>
    <recommendedName>
        <fullName evidence="9">ATP-dependent RNA helicase</fullName>
        <ecNumber evidence="9">3.6.4.13</ecNumber>
    </recommendedName>
</protein>
<dbReference type="CDD" id="cd18787">
    <property type="entry name" value="SF2_C_DEAD"/>
    <property type="match status" value="1"/>
</dbReference>
<evidence type="ECO:0000256" key="1">
    <source>
        <dbReference type="ARBA" id="ARBA00022741"/>
    </source>
</evidence>
<feature type="domain" description="Helicase ATP-binding" evidence="11">
    <location>
        <begin position="36"/>
        <end position="220"/>
    </location>
</feature>
<keyword evidence="3 8" id="KW-0347">Helicase</keyword>
<evidence type="ECO:0000256" key="10">
    <source>
        <dbReference type="SAM" id="MobiDB-lite"/>
    </source>
</evidence>
<dbReference type="PROSITE" id="PS00039">
    <property type="entry name" value="DEAD_ATP_HELICASE"/>
    <property type="match status" value="1"/>
</dbReference>
<feature type="compositionally biased region" description="Basic and acidic residues" evidence="10">
    <location>
        <begin position="537"/>
        <end position="547"/>
    </location>
</feature>
<dbReference type="PANTHER" id="PTHR24031">
    <property type="entry name" value="RNA HELICASE"/>
    <property type="match status" value="1"/>
</dbReference>
<dbReference type="AlphaFoldDB" id="A0A6A7FUY0"/>
<dbReference type="InterPro" id="IPR000629">
    <property type="entry name" value="RNA-helicase_DEAD-box_CS"/>
</dbReference>
<dbReference type="InterPro" id="IPR027417">
    <property type="entry name" value="P-loop_NTPase"/>
</dbReference>
<feature type="compositionally biased region" description="Basic residues" evidence="10">
    <location>
        <begin position="524"/>
        <end position="536"/>
    </location>
</feature>
<dbReference type="SMART" id="SM00490">
    <property type="entry name" value="HELICc"/>
    <property type="match status" value="1"/>
</dbReference>
<dbReference type="PROSITE" id="PS51192">
    <property type="entry name" value="HELICASE_ATP_BIND_1"/>
    <property type="match status" value="1"/>
</dbReference>
<dbReference type="SMART" id="SM01178">
    <property type="entry name" value="DUF4217"/>
    <property type="match status" value="1"/>
</dbReference>
<evidence type="ECO:0000256" key="9">
    <source>
        <dbReference type="RuleBase" id="RU365068"/>
    </source>
</evidence>
<evidence type="ECO:0000313" key="13">
    <source>
        <dbReference type="EMBL" id="LAC21892.1"/>
    </source>
</evidence>
<dbReference type="SMART" id="SM00487">
    <property type="entry name" value="DEXDc"/>
    <property type="match status" value="1"/>
</dbReference>
<feature type="region of interest" description="Disordered" evidence="10">
    <location>
        <begin position="505"/>
        <end position="547"/>
    </location>
</feature>
<evidence type="ECO:0000256" key="8">
    <source>
        <dbReference type="RuleBase" id="RU000492"/>
    </source>
</evidence>
<dbReference type="SUPFAM" id="SSF52540">
    <property type="entry name" value="P-loop containing nucleoside triphosphate hydrolases"/>
    <property type="match status" value="2"/>
</dbReference>
<dbReference type="EMBL" id="IACT01002623">
    <property type="protein sequence ID" value="LAC21892.1"/>
    <property type="molecule type" value="mRNA"/>
</dbReference>
<dbReference type="InterPro" id="IPR014001">
    <property type="entry name" value="Helicase_ATP-bd"/>
</dbReference>
<evidence type="ECO:0000256" key="7">
    <source>
        <dbReference type="ARBA" id="ARBA00047984"/>
    </source>
</evidence>
<dbReference type="PROSITE" id="PS51194">
    <property type="entry name" value="HELICASE_CTER"/>
    <property type="match status" value="1"/>
</dbReference>
<dbReference type="InterPro" id="IPR001650">
    <property type="entry name" value="Helicase_C-like"/>
</dbReference>
<sequence>MDDSWDRLSPALLPAVRAGVEEFGFSKMTPVQAACIPLMLQHKDVAAEAVTGSGKTLAFLVPALQIILRREDPIRKHDIYALVVSPTRELATQIHDVLKTLLKSSKQVTTLLLVGGSKINDDLRNFEKNGAHIIVGTPGRIEDVFARTGKSGISMPLGCKFLEILILDEADRLLEMGFSDTINTILAYLPKQRRTGLFSATQTSDVINLIRAGLRNPLQIKVKQANRNASNQRTPTTLSNYYMVCNVEIKFRVLVKLLKERKNTKVLVFFASCACVDYFYAVLKELVQKTNILAIHGKMKNKRFKVFDEFKSLKSGILLCTDVMCRGVDIPQVGWVIQFDPPSQAESFIHRCGRTARGGLVGSALLLLIPEELQYIKFIELNQKVNLDEMEAPKDVPVLLHKMRRLQLKDRSVMDRATRAYVSYIQFYLKHNCNVLFKLKNLNLGLLAMSYGLLRMPKMPELKQLPADDFVPYTDVDLNKISYKDKQKEVSRQKKLAIFQQTGKWPGMKEPKKKQETVPWSQKKDRKEKKKSKRENKRVLEDKTSLEDHLELEEDQKMLKKFKKRKITKDELDKHFGCTEEVEN</sequence>
<evidence type="ECO:0000259" key="12">
    <source>
        <dbReference type="PROSITE" id="PS51194"/>
    </source>
</evidence>
<dbReference type="Gene3D" id="3.40.50.300">
    <property type="entry name" value="P-loop containing nucleotide triphosphate hydrolases"/>
    <property type="match status" value="2"/>
</dbReference>
<comment type="domain">
    <text evidence="9">The Q motif is unique to and characteristic of the DEAD box family of RNA helicases and controls ATP binding and hydrolysis.</text>
</comment>
<evidence type="ECO:0000256" key="3">
    <source>
        <dbReference type="ARBA" id="ARBA00022806"/>
    </source>
</evidence>
<evidence type="ECO:0000256" key="5">
    <source>
        <dbReference type="ARBA" id="ARBA00022884"/>
    </source>
</evidence>
<evidence type="ECO:0000256" key="4">
    <source>
        <dbReference type="ARBA" id="ARBA00022840"/>
    </source>
</evidence>
<keyword evidence="4 8" id="KW-0067">ATP-binding</keyword>
<evidence type="ECO:0000256" key="6">
    <source>
        <dbReference type="ARBA" id="ARBA00038002"/>
    </source>
</evidence>
<evidence type="ECO:0000256" key="2">
    <source>
        <dbReference type="ARBA" id="ARBA00022801"/>
    </source>
</evidence>
<feature type="compositionally biased region" description="Basic and acidic residues" evidence="10">
    <location>
        <begin position="507"/>
        <end position="516"/>
    </location>
</feature>
<dbReference type="InterPro" id="IPR025313">
    <property type="entry name" value="SPB4-like_CTE"/>
</dbReference>
<dbReference type="GO" id="GO:0003723">
    <property type="term" value="F:RNA binding"/>
    <property type="evidence" value="ECO:0007669"/>
    <property type="project" value="UniProtKB-UniRule"/>
</dbReference>
<keyword evidence="5 9" id="KW-0694">RNA-binding</keyword>
<dbReference type="GO" id="GO:0016787">
    <property type="term" value="F:hydrolase activity"/>
    <property type="evidence" value="ECO:0007669"/>
    <property type="project" value="UniProtKB-KW"/>
</dbReference>
<dbReference type="Pfam" id="PF00271">
    <property type="entry name" value="Helicase_C"/>
    <property type="match status" value="1"/>
</dbReference>
<dbReference type="EC" id="3.6.4.13" evidence="9"/>
<accession>A0A6A7FUY0</accession>
<keyword evidence="1 8" id="KW-0547">Nucleotide-binding</keyword>
<name>A0A6A7FUY0_9CRUS</name>
<dbReference type="GO" id="GO:0005524">
    <property type="term" value="F:ATP binding"/>
    <property type="evidence" value="ECO:0007669"/>
    <property type="project" value="UniProtKB-UniRule"/>
</dbReference>